<dbReference type="Proteomes" id="UP000789405">
    <property type="component" value="Unassembled WGS sequence"/>
</dbReference>
<comment type="caution">
    <text evidence="1">The sequence shown here is derived from an EMBL/GenBank/DDBJ whole genome shotgun (WGS) entry which is preliminary data.</text>
</comment>
<evidence type="ECO:0000313" key="2">
    <source>
        <dbReference type="Proteomes" id="UP000789405"/>
    </source>
</evidence>
<evidence type="ECO:0000313" key="1">
    <source>
        <dbReference type="EMBL" id="CAG8791084.1"/>
    </source>
</evidence>
<protein>
    <submittedName>
        <fullName evidence="1">22658_t:CDS:1</fullName>
    </submittedName>
</protein>
<proteinExistence type="predicted"/>
<dbReference type="AlphaFoldDB" id="A0A9N9P7M6"/>
<dbReference type="EMBL" id="CAJVPY010027368">
    <property type="protein sequence ID" value="CAG8791084.1"/>
    <property type="molecule type" value="Genomic_DNA"/>
</dbReference>
<reference evidence="1" key="1">
    <citation type="submission" date="2021-06" db="EMBL/GenBank/DDBJ databases">
        <authorList>
            <person name="Kallberg Y."/>
            <person name="Tangrot J."/>
            <person name="Rosling A."/>
        </authorList>
    </citation>
    <scope>NUCLEOTIDE SEQUENCE</scope>
    <source>
        <strain evidence="1">MA453B</strain>
    </source>
</reference>
<gene>
    <name evidence="1" type="ORF">DERYTH_LOCUS21446</name>
</gene>
<sequence>MNKRINEHLLNLEIDLRKLKNIIIDENSKEKNLADLKKLIDSIVNGEKTYEESSKTILKRELTNLFNNKVETSSNPKKYKNLE</sequence>
<feature type="non-terminal residue" evidence="1">
    <location>
        <position position="83"/>
    </location>
</feature>
<organism evidence="1 2">
    <name type="scientific">Dentiscutata erythropus</name>
    <dbReference type="NCBI Taxonomy" id="1348616"/>
    <lineage>
        <taxon>Eukaryota</taxon>
        <taxon>Fungi</taxon>
        <taxon>Fungi incertae sedis</taxon>
        <taxon>Mucoromycota</taxon>
        <taxon>Glomeromycotina</taxon>
        <taxon>Glomeromycetes</taxon>
        <taxon>Diversisporales</taxon>
        <taxon>Gigasporaceae</taxon>
        <taxon>Dentiscutata</taxon>
    </lineage>
</organism>
<name>A0A9N9P7M6_9GLOM</name>
<keyword evidence="2" id="KW-1185">Reference proteome</keyword>
<accession>A0A9N9P7M6</accession>